<accession>D4XU10</accession>
<dbReference type="EMBL" id="ADMT01000233">
    <property type="protein sequence ID" value="EFF81311.1"/>
    <property type="molecule type" value="Genomic_DNA"/>
</dbReference>
<proteinExistence type="predicted"/>
<protein>
    <submittedName>
        <fullName evidence="1">Uncharacterized protein</fullName>
    </submittedName>
</protein>
<comment type="caution">
    <text evidence="1">The sequence shown here is derived from an EMBL/GenBank/DDBJ whole genome shotgun (WGS) entry which is preliminary data.</text>
</comment>
<organism evidence="1 2">
    <name type="scientific">Acinetobacter haemolyticus ATCC 19194</name>
    <dbReference type="NCBI Taxonomy" id="707232"/>
    <lineage>
        <taxon>Bacteria</taxon>
        <taxon>Pseudomonadati</taxon>
        <taxon>Pseudomonadota</taxon>
        <taxon>Gammaproteobacteria</taxon>
        <taxon>Moraxellales</taxon>
        <taxon>Moraxellaceae</taxon>
        <taxon>Acinetobacter</taxon>
    </lineage>
</organism>
<dbReference type="RefSeq" id="WP_004641177.1">
    <property type="nucleotide sequence ID" value="NZ_GG770435.1"/>
</dbReference>
<reference evidence="2" key="1">
    <citation type="submission" date="2010-03" db="EMBL/GenBank/DDBJ databases">
        <title>Complete sequence of Mobiluncus curtisii ATCC 43063.</title>
        <authorList>
            <person name="Muzny D."/>
            <person name="Qin X."/>
            <person name="Deng J."/>
            <person name="Jiang H."/>
            <person name="Liu Y."/>
            <person name="Qu J."/>
            <person name="Song X.-Z."/>
            <person name="Zhang L."/>
            <person name="Thornton R."/>
            <person name="Coyle M."/>
            <person name="Francisco L."/>
            <person name="Jackson L."/>
            <person name="Javaid M."/>
            <person name="Korchina V."/>
            <person name="Kovar C."/>
            <person name="Mata R."/>
            <person name="Mathew T."/>
            <person name="Ngo R."/>
            <person name="Nguyen L."/>
            <person name="Nguyen N."/>
            <person name="Okwuonu G."/>
            <person name="Ongeri F."/>
            <person name="Pham C."/>
            <person name="Simmons D."/>
            <person name="Wilczek-Boney K."/>
            <person name="Hale W."/>
            <person name="Jakkamsetti A."/>
            <person name="Pham P."/>
            <person name="Ruth R."/>
            <person name="San Lucas F."/>
            <person name="Warren J."/>
            <person name="Zhang J."/>
            <person name="Zhao Z."/>
            <person name="Zhou C."/>
            <person name="Zhu D."/>
            <person name="Lee S."/>
            <person name="Bess C."/>
            <person name="Blankenburg K."/>
            <person name="Forbes L."/>
            <person name="Fu Q."/>
            <person name="Gubbala S."/>
            <person name="Hirani K."/>
            <person name="Jayaseelan J.C."/>
            <person name="Lara F."/>
            <person name="Munidasa M."/>
            <person name="Palculict T."/>
            <person name="Patil S."/>
            <person name="Pu L.-L."/>
            <person name="Saada N."/>
            <person name="Tang L."/>
            <person name="Weissenberger G."/>
            <person name="Zhu Y."/>
            <person name="Hemphill L."/>
            <person name="Shang Y."/>
            <person name="Youmans B."/>
            <person name="Ayvaz T."/>
            <person name="Ross M."/>
            <person name="Santibanez J."/>
            <person name="Aqrawi P."/>
            <person name="Gross S."/>
            <person name="Joshi V."/>
            <person name="Fowler G."/>
            <person name="Nazareth L."/>
            <person name="Reid J."/>
            <person name="Worley K."/>
            <person name="Petrosino J."/>
            <person name="Highlander S."/>
            <person name="Gibbs R."/>
            <person name="Gibbs R."/>
        </authorList>
    </citation>
    <scope>NUCLEOTIDE SEQUENCE [LARGE SCALE GENOMIC DNA]</scope>
    <source>
        <strain evidence="2">ATCC 19194</strain>
    </source>
</reference>
<gene>
    <name evidence="1" type="ORF">HMP0015_3202</name>
</gene>
<evidence type="ECO:0000313" key="1">
    <source>
        <dbReference type="EMBL" id="EFF81311.1"/>
    </source>
</evidence>
<name>D4XU10_ACIHA</name>
<dbReference type="HOGENOM" id="CLU_1163890_0_0_6"/>
<dbReference type="AlphaFoldDB" id="D4XU10"/>
<dbReference type="Proteomes" id="UP000003085">
    <property type="component" value="Unassembled WGS sequence"/>
</dbReference>
<evidence type="ECO:0000313" key="2">
    <source>
        <dbReference type="Proteomes" id="UP000003085"/>
    </source>
</evidence>
<sequence length="238" mass="26779">MLGKLFRKKKEPKQLEAKVSDMEFLGDLEGNGVSALRFEVGKVLRKLPKVKNAYFSKLKYKAEEKFRIALVIDASEPSNELGREIAEQCVGISPMDVMFTNSCSKTLLSEIAAKSKPLFSDTNLLFECPIVVSRGANQEMPREWKGAILCYYVAAPDYESALLRAADDLKSDGYRYENVHDGKVSQLDPAVWWEKYVMEKWSEYSDHFPSQEDIQVLIATGGIHKGPALGWENEAANT</sequence>